<proteinExistence type="predicted"/>
<dbReference type="SUPFAM" id="SSF52540">
    <property type="entry name" value="P-loop containing nucleoside triphosphate hydrolases"/>
    <property type="match status" value="1"/>
</dbReference>
<organism evidence="1 2">
    <name type="scientific">Pseudaquabacterium rugosum</name>
    <dbReference type="NCBI Taxonomy" id="2984194"/>
    <lineage>
        <taxon>Bacteria</taxon>
        <taxon>Pseudomonadati</taxon>
        <taxon>Pseudomonadota</taxon>
        <taxon>Betaproteobacteria</taxon>
        <taxon>Burkholderiales</taxon>
        <taxon>Sphaerotilaceae</taxon>
        <taxon>Pseudaquabacterium</taxon>
    </lineage>
</organism>
<reference evidence="1 2" key="1">
    <citation type="submission" date="2024-04" db="EMBL/GenBank/DDBJ databases">
        <title>Novel species of the genus Ideonella isolated from streams.</title>
        <authorList>
            <person name="Lu H."/>
        </authorList>
    </citation>
    <scope>NUCLEOTIDE SEQUENCE [LARGE SCALE GENOMIC DNA]</scope>
    <source>
        <strain evidence="1 2">BYS139W</strain>
    </source>
</reference>
<gene>
    <name evidence="1" type="ORF">AACH11_00350</name>
</gene>
<keyword evidence="1" id="KW-0808">Transferase</keyword>
<dbReference type="InterPro" id="IPR027417">
    <property type="entry name" value="P-loop_NTPase"/>
</dbReference>
<dbReference type="RefSeq" id="WP_341372204.1">
    <property type="nucleotide sequence ID" value="NZ_JBBUTF010000001.1"/>
</dbReference>
<evidence type="ECO:0000313" key="1">
    <source>
        <dbReference type="EMBL" id="MEK8024418.1"/>
    </source>
</evidence>
<accession>A0ABU9B6T3</accession>
<dbReference type="EC" id="2.8.2.-" evidence="1"/>
<dbReference type="Proteomes" id="UP001368500">
    <property type="component" value="Unassembled WGS sequence"/>
</dbReference>
<keyword evidence="2" id="KW-1185">Reference proteome</keyword>
<comment type="caution">
    <text evidence="1">The sequence shown here is derived from an EMBL/GenBank/DDBJ whole genome shotgun (WGS) entry which is preliminary data.</text>
</comment>
<dbReference type="GO" id="GO:0016740">
    <property type="term" value="F:transferase activity"/>
    <property type="evidence" value="ECO:0007669"/>
    <property type="project" value="UniProtKB-KW"/>
</dbReference>
<dbReference type="Gene3D" id="3.40.50.300">
    <property type="entry name" value="P-loop containing nucleotide triphosphate hydrolases"/>
    <property type="match status" value="1"/>
</dbReference>
<sequence length="261" mass="29198">MSLLNALRANPGLILRHRNIFLLSHMRANTSLFGHLLGSHPQVEGYYEMHIGYYSWKSLWRQKMLHFASHEPKPGARQMFDKVLHDGHEVALPLLQRSDSRAIFMVREPRQSVRSLMTLYRGDGKGHLPEATAEGATRYYVDRLATLARMARELDGRGFYLDAECLVQQSEPTLLALGTWLGLDGPIPTEYGTFAKTGRGNSGDTSARLKSGKISRSANSYDDIVVPEACMAEAQAAYDTHRQTLIRHAAQRCTLETAVTA</sequence>
<protein>
    <submittedName>
        <fullName evidence="1">Sulfotransferase</fullName>
        <ecNumber evidence="1">2.8.2.-</ecNumber>
    </submittedName>
</protein>
<dbReference type="EMBL" id="JBBUTF010000001">
    <property type="protein sequence ID" value="MEK8024418.1"/>
    <property type="molecule type" value="Genomic_DNA"/>
</dbReference>
<evidence type="ECO:0000313" key="2">
    <source>
        <dbReference type="Proteomes" id="UP001368500"/>
    </source>
</evidence>
<name>A0ABU9B6T3_9BURK</name>